<keyword evidence="3" id="KW-1185">Reference proteome</keyword>
<accession>A0AAW0L479</accession>
<dbReference type="InterPro" id="IPR002885">
    <property type="entry name" value="PPR_rpt"/>
</dbReference>
<dbReference type="PANTHER" id="PTHR47926">
    <property type="entry name" value="PENTATRICOPEPTIDE REPEAT-CONTAINING PROTEIN"/>
    <property type="match status" value="1"/>
</dbReference>
<dbReference type="AlphaFoldDB" id="A0AAW0L479"/>
<dbReference type="Gene3D" id="1.25.40.10">
    <property type="entry name" value="Tetratricopeptide repeat domain"/>
    <property type="match status" value="1"/>
</dbReference>
<keyword evidence="1" id="KW-0677">Repeat</keyword>
<comment type="caution">
    <text evidence="2">The sequence shown here is derived from an EMBL/GenBank/DDBJ whole genome shotgun (WGS) entry which is preliminary data.</text>
</comment>
<dbReference type="EMBL" id="PKMF04000171">
    <property type="protein sequence ID" value="KAK7845396.1"/>
    <property type="molecule type" value="Genomic_DNA"/>
</dbReference>
<evidence type="ECO:0000313" key="2">
    <source>
        <dbReference type="EMBL" id="KAK7845396.1"/>
    </source>
</evidence>
<dbReference type="GO" id="GO:0009451">
    <property type="term" value="P:RNA modification"/>
    <property type="evidence" value="ECO:0007669"/>
    <property type="project" value="InterPro"/>
</dbReference>
<dbReference type="NCBIfam" id="TIGR00756">
    <property type="entry name" value="PPR"/>
    <property type="match status" value="1"/>
</dbReference>
<dbReference type="GO" id="GO:0003723">
    <property type="term" value="F:RNA binding"/>
    <property type="evidence" value="ECO:0007669"/>
    <property type="project" value="InterPro"/>
</dbReference>
<dbReference type="Proteomes" id="UP000237347">
    <property type="component" value="Unassembled WGS sequence"/>
</dbReference>
<gene>
    <name evidence="2" type="primary">PCMP-E76_2</name>
    <name evidence="2" type="ORF">CFP56_009470</name>
</gene>
<organism evidence="2 3">
    <name type="scientific">Quercus suber</name>
    <name type="common">Cork oak</name>
    <dbReference type="NCBI Taxonomy" id="58331"/>
    <lineage>
        <taxon>Eukaryota</taxon>
        <taxon>Viridiplantae</taxon>
        <taxon>Streptophyta</taxon>
        <taxon>Embryophyta</taxon>
        <taxon>Tracheophyta</taxon>
        <taxon>Spermatophyta</taxon>
        <taxon>Magnoliopsida</taxon>
        <taxon>eudicotyledons</taxon>
        <taxon>Gunneridae</taxon>
        <taxon>Pentapetalae</taxon>
        <taxon>rosids</taxon>
        <taxon>fabids</taxon>
        <taxon>Fagales</taxon>
        <taxon>Fagaceae</taxon>
        <taxon>Quercus</taxon>
    </lineage>
</organism>
<proteinExistence type="predicted"/>
<protein>
    <submittedName>
        <fullName evidence="2">Pentatricopeptide repeat-containing protein</fullName>
    </submittedName>
</protein>
<dbReference type="InterPro" id="IPR046960">
    <property type="entry name" value="PPR_At4g14850-like_plant"/>
</dbReference>
<name>A0AAW0L479_QUESU</name>
<evidence type="ECO:0000256" key="1">
    <source>
        <dbReference type="ARBA" id="ARBA00022737"/>
    </source>
</evidence>
<reference evidence="2 3" key="1">
    <citation type="journal article" date="2018" name="Sci. Data">
        <title>The draft genome sequence of cork oak.</title>
        <authorList>
            <person name="Ramos A.M."/>
            <person name="Usie A."/>
            <person name="Barbosa P."/>
            <person name="Barros P.M."/>
            <person name="Capote T."/>
            <person name="Chaves I."/>
            <person name="Simoes F."/>
            <person name="Abreu I."/>
            <person name="Carrasquinho I."/>
            <person name="Faro C."/>
            <person name="Guimaraes J.B."/>
            <person name="Mendonca D."/>
            <person name="Nobrega F."/>
            <person name="Rodrigues L."/>
            <person name="Saibo N.J.M."/>
            <person name="Varela M.C."/>
            <person name="Egas C."/>
            <person name="Matos J."/>
            <person name="Miguel C.M."/>
            <person name="Oliveira M.M."/>
            <person name="Ricardo C.P."/>
            <person name="Goncalves S."/>
        </authorList>
    </citation>
    <scope>NUCLEOTIDE SEQUENCE [LARGE SCALE GENOMIC DNA]</scope>
    <source>
        <strain evidence="3">cv. HL8</strain>
    </source>
</reference>
<sequence>MRRDYELVPEQDLYACLFDLYGRNGHLRKAKELIEEMPYDPNYLITTLVLLSCDYGQALWPIPDYFLQLSSE</sequence>
<dbReference type="InterPro" id="IPR011990">
    <property type="entry name" value="TPR-like_helical_dom_sf"/>
</dbReference>
<evidence type="ECO:0000313" key="3">
    <source>
        <dbReference type="Proteomes" id="UP000237347"/>
    </source>
</evidence>